<feature type="transmembrane region" description="Helical" evidence="10">
    <location>
        <begin position="107"/>
        <end position="130"/>
    </location>
</feature>
<feature type="transmembrane region" description="Helical" evidence="10">
    <location>
        <begin position="267"/>
        <end position="290"/>
    </location>
</feature>
<name>A0A7X2MXT8_9CLOT</name>
<keyword evidence="5" id="KW-1003">Cell membrane</keyword>
<dbReference type="Proteomes" id="UP000460287">
    <property type="component" value="Unassembled WGS sequence"/>
</dbReference>
<comment type="similarity">
    <text evidence="2">Belongs to the multi antimicrobial extrusion (MATE) (TC 2.A.66.1) family. MepA subfamily.</text>
</comment>
<sequence>MEQKINEQSLQEKLQEEKFKKMTESKIPGLIIELGIPTTISMLITSFYNMADTFFVGKIGTSATGGVGVVFSLMAIIQAMGFTFGHGSGNYISRQLGKHDYDDASQMASTGFFSALIAGTLFGITGLLFINKLVEILGATKTIAPYAKQYAMYILIGSPYMTASLVLNNQLRYQGSAFYAMVGIATGAVINIALDPILIFVFNMGTGGAGLATIISQFVSFLLLLKGCTKAGNLRLHFRDFNPSVRLYKEIIRGGLPSFCRQGLSSLAVIALNFAAGIYGDAAIAAMSIVSKVTSFCYAAIMGFGQGFQPVCGFNYGAKLYGRVREAFFFCINVITSFVIVLSIICITGAPYIIQFFRKGDMTVTAIGTATLRAQALVFPLVGWITLTNMMLQTIGKAVSASILAMARQGIFFLPFLMVLSYYLGLTGIEIAQTVADIASFLLALALGIIELRKLKLLEKHEM</sequence>
<dbReference type="Pfam" id="PF01554">
    <property type="entry name" value="MatE"/>
    <property type="match status" value="2"/>
</dbReference>
<evidence type="ECO:0000256" key="2">
    <source>
        <dbReference type="ARBA" id="ARBA00008417"/>
    </source>
</evidence>
<evidence type="ECO:0000256" key="1">
    <source>
        <dbReference type="ARBA" id="ARBA00004651"/>
    </source>
</evidence>
<comment type="caution">
    <text evidence="11">The sequence shown here is derived from an EMBL/GenBank/DDBJ whole genome shotgun (WGS) entry which is preliminary data.</text>
</comment>
<evidence type="ECO:0000256" key="4">
    <source>
        <dbReference type="ARBA" id="ARBA00022448"/>
    </source>
</evidence>
<dbReference type="AlphaFoldDB" id="A0A7X2MXT8"/>
<dbReference type="InterPro" id="IPR048279">
    <property type="entry name" value="MdtK-like"/>
</dbReference>
<dbReference type="InterPro" id="IPR002528">
    <property type="entry name" value="MATE_fam"/>
</dbReference>
<dbReference type="CDD" id="cd13143">
    <property type="entry name" value="MATE_MepA_like"/>
    <property type="match status" value="1"/>
</dbReference>
<feature type="transmembrane region" description="Helical" evidence="10">
    <location>
        <begin position="374"/>
        <end position="392"/>
    </location>
</feature>
<dbReference type="GO" id="GO:0046677">
    <property type="term" value="P:response to antibiotic"/>
    <property type="evidence" value="ECO:0007669"/>
    <property type="project" value="UniProtKB-KW"/>
</dbReference>
<keyword evidence="12" id="KW-1185">Reference proteome</keyword>
<evidence type="ECO:0000256" key="9">
    <source>
        <dbReference type="ARBA" id="ARBA00023251"/>
    </source>
</evidence>
<keyword evidence="8 10" id="KW-0472">Membrane</keyword>
<evidence type="ECO:0000313" key="12">
    <source>
        <dbReference type="Proteomes" id="UP000460287"/>
    </source>
</evidence>
<organism evidence="11 12">
    <name type="scientific">Inconstantimicrobium porci</name>
    <dbReference type="NCBI Taxonomy" id="2652291"/>
    <lineage>
        <taxon>Bacteria</taxon>
        <taxon>Bacillati</taxon>
        <taxon>Bacillota</taxon>
        <taxon>Clostridia</taxon>
        <taxon>Eubacteriales</taxon>
        <taxon>Clostridiaceae</taxon>
        <taxon>Inconstantimicrobium</taxon>
    </lineage>
</organism>
<reference evidence="11 12" key="1">
    <citation type="submission" date="2019-08" db="EMBL/GenBank/DDBJ databases">
        <title>In-depth cultivation of the pig gut microbiome towards novel bacterial diversity and tailored functional studies.</title>
        <authorList>
            <person name="Wylensek D."/>
            <person name="Hitch T.C.A."/>
            <person name="Clavel T."/>
        </authorList>
    </citation>
    <scope>NUCLEOTIDE SEQUENCE [LARGE SCALE GENOMIC DNA]</scope>
    <source>
        <strain evidence="11 12">WCA-383-APC-5B</strain>
    </source>
</reference>
<dbReference type="InterPro" id="IPR045070">
    <property type="entry name" value="MATE_MepA-like"/>
</dbReference>
<dbReference type="PANTHER" id="PTHR43823">
    <property type="entry name" value="SPORULATION PROTEIN YKVU"/>
    <property type="match status" value="1"/>
</dbReference>
<dbReference type="PIRSF" id="PIRSF006603">
    <property type="entry name" value="DinF"/>
    <property type="match status" value="1"/>
</dbReference>
<comment type="subcellular location">
    <subcellularLocation>
        <location evidence="1">Cell membrane</location>
        <topology evidence="1">Multi-pass membrane protein</topology>
    </subcellularLocation>
</comment>
<feature type="transmembrane region" description="Helical" evidence="10">
    <location>
        <begin position="404"/>
        <end position="425"/>
    </location>
</feature>
<dbReference type="GO" id="GO:0015297">
    <property type="term" value="F:antiporter activity"/>
    <property type="evidence" value="ECO:0007669"/>
    <property type="project" value="InterPro"/>
</dbReference>
<evidence type="ECO:0000256" key="6">
    <source>
        <dbReference type="ARBA" id="ARBA00022692"/>
    </source>
</evidence>
<feature type="transmembrane region" description="Helical" evidence="10">
    <location>
        <begin position="63"/>
        <end position="86"/>
    </location>
</feature>
<dbReference type="RefSeq" id="WP_154530911.1">
    <property type="nucleotide sequence ID" value="NZ_JAXFSD010000179.1"/>
</dbReference>
<dbReference type="GO" id="GO:0005886">
    <property type="term" value="C:plasma membrane"/>
    <property type="evidence" value="ECO:0007669"/>
    <property type="project" value="UniProtKB-SubCell"/>
</dbReference>
<evidence type="ECO:0000256" key="3">
    <source>
        <dbReference type="ARBA" id="ARBA00022106"/>
    </source>
</evidence>
<dbReference type="EMBL" id="VULX01000006">
    <property type="protein sequence ID" value="MSR91030.1"/>
    <property type="molecule type" value="Genomic_DNA"/>
</dbReference>
<keyword evidence="4" id="KW-0813">Transport</keyword>
<feature type="transmembrane region" description="Helical" evidence="10">
    <location>
        <begin position="150"/>
        <end position="167"/>
    </location>
</feature>
<proteinExistence type="inferred from homology"/>
<feature type="transmembrane region" description="Helical" evidence="10">
    <location>
        <begin position="328"/>
        <end position="354"/>
    </location>
</feature>
<evidence type="ECO:0000256" key="8">
    <source>
        <dbReference type="ARBA" id="ARBA00023136"/>
    </source>
</evidence>
<feature type="transmembrane region" description="Helical" evidence="10">
    <location>
        <begin position="431"/>
        <end position="450"/>
    </location>
</feature>
<evidence type="ECO:0000256" key="10">
    <source>
        <dbReference type="SAM" id="Phobius"/>
    </source>
</evidence>
<keyword evidence="9" id="KW-0046">Antibiotic resistance</keyword>
<evidence type="ECO:0000313" key="11">
    <source>
        <dbReference type="EMBL" id="MSR91030.1"/>
    </source>
</evidence>
<gene>
    <name evidence="11" type="ORF">FYJ33_06315</name>
</gene>
<feature type="transmembrane region" description="Helical" evidence="10">
    <location>
        <begin position="30"/>
        <end position="51"/>
    </location>
</feature>
<accession>A0A7X2MXT8</accession>
<feature type="transmembrane region" description="Helical" evidence="10">
    <location>
        <begin position="208"/>
        <end position="225"/>
    </location>
</feature>
<feature type="transmembrane region" description="Helical" evidence="10">
    <location>
        <begin position="179"/>
        <end position="202"/>
    </location>
</feature>
<evidence type="ECO:0000256" key="7">
    <source>
        <dbReference type="ARBA" id="ARBA00022989"/>
    </source>
</evidence>
<keyword evidence="7 10" id="KW-1133">Transmembrane helix</keyword>
<feature type="transmembrane region" description="Helical" evidence="10">
    <location>
        <begin position="296"/>
        <end position="316"/>
    </location>
</feature>
<evidence type="ECO:0000256" key="5">
    <source>
        <dbReference type="ARBA" id="ARBA00022475"/>
    </source>
</evidence>
<protein>
    <recommendedName>
        <fullName evidence="3">Multidrug export protein MepA</fullName>
    </recommendedName>
</protein>
<dbReference type="InterPro" id="IPR051327">
    <property type="entry name" value="MATE_MepA_subfamily"/>
</dbReference>
<keyword evidence="6 10" id="KW-0812">Transmembrane</keyword>
<dbReference type="GO" id="GO:0042910">
    <property type="term" value="F:xenobiotic transmembrane transporter activity"/>
    <property type="evidence" value="ECO:0007669"/>
    <property type="project" value="InterPro"/>
</dbReference>
<dbReference type="PANTHER" id="PTHR43823:SF3">
    <property type="entry name" value="MULTIDRUG EXPORT PROTEIN MEPA"/>
    <property type="match status" value="1"/>
</dbReference>
<dbReference type="NCBIfam" id="TIGR00797">
    <property type="entry name" value="matE"/>
    <property type="match status" value="1"/>
</dbReference>